<sequence>MDQMKVAARRRAQPSLDSNGSESTPAPVDSGTSISPIPPTNAAMDTDPDPTASGSDNQQYAQLNWSTSIGNPPVLFHNLQPHPTANTVPNFPQEGASSSVNIFQGCDSQIQKYSTAVPALGGPHIADRCTQLQDYSPTELAQSLTHTRPEPQVEPILPDLIEQAILQYLPSQDGGSGLETLQNSEALLAQPPDVSEPIPTIGQLVNEISLDGRTRQQGTAAEIVLVGIKDLFSADPITLVEAGSLPKLSSENFSKWAIAVEGYLREEGLWPTWDSTTKHGNCPNEVSHLLLSTGPLGRYPCNRTLCILRDRVDAMCMLILSLTCQESDRSLIFCQGTFTNAWNSLRNKYDHEGTRNEYRTDYMEFHPVFIMSKFGFPAFQNVKLSAFLSMTLGHWMQYVYMVHHHWKGSPPLAKNLSELHYLKGIFKLLPDIPPYRDVKEYWLMKLETRKPNGDEFNFNDVFGWISLMELPENEFLRSHYGIPEMPGCASGSFWSRD</sequence>
<dbReference type="AlphaFoldDB" id="A0AAV9VZ45"/>
<evidence type="ECO:0000256" key="1">
    <source>
        <dbReference type="SAM" id="MobiDB-lite"/>
    </source>
</evidence>
<proteinExistence type="predicted"/>
<dbReference type="EMBL" id="JAVHJL010000008">
    <property type="protein sequence ID" value="KAK6499103.1"/>
    <property type="molecule type" value="Genomic_DNA"/>
</dbReference>
<evidence type="ECO:0000313" key="2">
    <source>
        <dbReference type="EMBL" id="KAK6499103.1"/>
    </source>
</evidence>
<gene>
    <name evidence="2" type="ORF">TWF481_011673</name>
</gene>
<reference evidence="2 3" key="1">
    <citation type="submission" date="2023-08" db="EMBL/GenBank/DDBJ databases">
        <authorList>
            <person name="Palmer J.M."/>
        </authorList>
    </citation>
    <scope>NUCLEOTIDE SEQUENCE [LARGE SCALE GENOMIC DNA]</scope>
    <source>
        <strain evidence="2 3">TWF481</strain>
    </source>
</reference>
<comment type="caution">
    <text evidence="2">The sequence shown here is derived from an EMBL/GenBank/DDBJ whole genome shotgun (WGS) entry which is preliminary data.</text>
</comment>
<accession>A0AAV9VZ45</accession>
<organism evidence="2 3">
    <name type="scientific">Arthrobotrys musiformis</name>
    <dbReference type="NCBI Taxonomy" id="47236"/>
    <lineage>
        <taxon>Eukaryota</taxon>
        <taxon>Fungi</taxon>
        <taxon>Dikarya</taxon>
        <taxon>Ascomycota</taxon>
        <taxon>Pezizomycotina</taxon>
        <taxon>Orbiliomycetes</taxon>
        <taxon>Orbiliales</taxon>
        <taxon>Orbiliaceae</taxon>
        <taxon>Arthrobotrys</taxon>
    </lineage>
</organism>
<name>A0AAV9VZ45_9PEZI</name>
<evidence type="ECO:0000313" key="3">
    <source>
        <dbReference type="Proteomes" id="UP001370758"/>
    </source>
</evidence>
<dbReference type="Proteomes" id="UP001370758">
    <property type="component" value="Unassembled WGS sequence"/>
</dbReference>
<feature type="region of interest" description="Disordered" evidence="1">
    <location>
        <begin position="1"/>
        <end position="57"/>
    </location>
</feature>
<feature type="compositionally biased region" description="Polar residues" evidence="1">
    <location>
        <begin position="15"/>
        <end position="35"/>
    </location>
</feature>
<keyword evidence="3" id="KW-1185">Reference proteome</keyword>
<protein>
    <submittedName>
        <fullName evidence="2">Uncharacterized protein</fullName>
    </submittedName>
</protein>